<gene>
    <name evidence="2" type="ORF">PCON_04148</name>
</gene>
<name>U4LR41_PYROM</name>
<feature type="region of interest" description="Disordered" evidence="1">
    <location>
        <begin position="107"/>
        <end position="134"/>
    </location>
</feature>
<evidence type="ECO:0000256" key="1">
    <source>
        <dbReference type="SAM" id="MobiDB-lite"/>
    </source>
</evidence>
<dbReference type="Gene3D" id="1.25.40.10">
    <property type="entry name" value="Tetratricopeptide repeat domain"/>
    <property type="match status" value="1"/>
</dbReference>
<dbReference type="InterPro" id="IPR053137">
    <property type="entry name" value="NLR-like"/>
</dbReference>
<protein>
    <submittedName>
        <fullName evidence="2">Similar to Kinesin light chain acc. no. P46824</fullName>
    </submittedName>
</protein>
<organism evidence="2 3">
    <name type="scientific">Pyronema omphalodes (strain CBS 100304)</name>
    <name type="common">Pyronema confluens</name>
    <dbReference type="NCBI Taxonomy" id="1076935"/>
    <lineage>
        <taxon>Eukaryota</taxon>
        <taxon>Fungi</taxon>
        <taxon>Dikarya</taxon>
        <taxon>Ascomycota</taxon>
        <taxon>Pezizomycotina</taxon>
        <taxon>Pezizomycetes</taxon>
        <taxon>Pezizales</taxon>
        <taxon>Pyronemataceae</taxon>
        <taxon>Pyronema</taxon>
    </lineage>
</organism>
<evidence type="ECO:0000313" key="2">
    <source>
        <dbReference type="EMBL" id="CCX34656.1"/>
    </source>
</evidence>
<dbReference type="PANTHER" id="PTHR46082">
    <property type="entry name" value="ATP/GTP-BINDING PROTEIN-RELATED"/>
    <property type="match status" value="1"/>
</dbReference>
<dbReference type="InterPro" id="IPR011990">
    <property type="entry name" value="TPR-like_helical_dom_sf"/>
</dbReference>
<sequence length="134" mass="15037">MNNLALMLWNQGRWVEAEKLQKKVLETSKVILGEDHPDTLTVMNNLALTLRDQGRGDEAEKLQKKVLETSKVILGEDHPGTLTAMGNLALTLRDQGRWVQAEKLQRNYAQPTAERNNEVDGVGPFSGSKRKDKT</sequence>
<proteinExistence type="predicted"/>
<dbReference type="OMA" id="ASTYMKQ"/>
<dbReference type="Pfam" id="PF13374">
    <property type="entry name" value="TPR_10"/>
    <property type="match status" value="1"/>
</dbReference>
<dbReference type="SUPFAM" id="SSF48452">
    <property type="entry name" value="TPR-like"/>
    <property type="match status" value="1"/>
</dbReference>
<dbReference type="Proteomes" id="UP000018144">
    <property type="component" value="Unassembled WGS sequence"/>
</dbReference>
<dbReference type="OrthoDB" id="5986190at2759"/>
<dbReference type="eggNOG" id="KOG1840">
    <property type="taxonomic scope" value="Eukaryota"/>
</dbReference>
<evidence type="ECO:0000313" key="3">
    <source>
        <dbReference type="Proteomes" id="UP000018144"/>
    </source>
</evidence>
<dbReference type="STRING" id="1076935.U4LR41"/>
<dbReference type="EMBL" id="HF936597">
    <property type="protein sequence ID" value="CCX34656.1"/>
    <property type="molecule type" value="Genomic_DNA"/>
</dbReference>
<dbReference type="PANTHER" id="PTHR46082:SF11">
    <property type="entry name" value="AAA+ ATPASE DOMAIN-CONTAINING PROTEIN-RELATED"/>
    <property type="match status" value="1"/>
</dbReference>
<reference evidence="2 3" key="1">
    <citation type="journal article" date="2013" name="PLoS Genet.">
        <title>The genome and development-dependent transcriptomes of Pyronema confluens: a window into fungal evolution.</title>
        <authorList>
            <person name="Traeger S."/>
            <person name="Altegoer F."/>
            <person name="Freitag M."/>
            <person name="Gabaldon T."/>
            <person name="Kempken F."/>
            <person name="Kumar A."/>
            <person name="Marcet-Houben M."/>
            <person name="Poggeler S."/>
            <person name="Stajich J.E."/>
            <person name="Nowrousian M."/>
        </authorList>
    </citation>
    <scope>NUCLEOTIDE SEQUENCE [LARGE SCALE GENOMIC DNA]</scope>
    <source>
        <strain evidence="3">CBS 100304</strain>
        <tissue evidence="2">Vegetative mycelium</tissue>
    </source>
</reference>
<dbReference type="Pfam" id="PF13424">
    <property type="entry name" value="TPR_12"/>
    <property type="match status" value="1"/>
</dbReference>
<accession>U4LR41</accession>
<dbReference type="AlphaFoldDB" id="U4LR41"/>
<keyword evidence="3" id="KW-1185">Reference proteome</keyword>